<evidence type="ECO:0000313" key="1">
    <source>
        <dbReference type="EMBL" id="GBN54171.1"/>
    </source>
</evidence>
<sequence length="111" mass="12571">MNTDRTCLFDVSYEITIKCNSAFLPSFIQRYKFGLQASFGHILQNLRRCTSSELENRCPTSKFFIRGKSHLGRDRGNTLVVQVPDCDVLTSNLTPGGTCELAPYRDRAFTI</sequence>
<gene>
    <name evidence="1" type="ORF">AVEN_2978_1</name>
</gene>
<keyword evidence="2" id="KW-1185">Reference proteome</keyword>
<dbReference type="Proteomes" id="UP000499080">
    <property type="component" value="Unassembled WGS sequence"/>
</dbReference>
<dbReference type="EMBL" id="BGPR01012033">
    <property type="protein sequence ID" value="GBN54171.1"/>
    <property type="molecule type" value="Genomic_DNA"/>
</dbReference>
<reference evidence="1 2" key="1">
    <citation type="journal article" date="2019" name="Sci. Rep.">
        <title>Orb-weaving spider Araneus ventricosus genome elucidates the spidroin gene catalogue.</title>
        <authorList>
            <person name="Kono N."/>
            <person name="Nakamura H."/>
            <person name="Ohtoshi R."/>
            <person name="Moran D.A.P."/>
            <person name="Shinohara A."/>
            <person name="Yoshida Y."/>
            <person name="Fujiwara M."/>
            <person name="Mori M."/>
            <person name="Tomita M."/>
            <person name="Arakawa K."/>
        </authorList>
    </citation>
    <scope>NUCLEOTIDE SEQUENCE [LARGE SCALE GENOMIC DNA]</scope>
</reference>
<proteinExistence type="predicted"/>
<accession>A0A4Y2PSJ2</accession>
<dbReference type="AlphaFoldDB" id="A0A4Y2PSJ2"/>
<organism evidence="1 2">
    <name type="scientific">Araneus ventricosus</name>
    <name type="common">Orbweaver spider</name>
    <name type="synonym">Epeira ventricosa</name>
    <dbReference type="NCBI Taxonomy" id="182803"/>
    <lineage>
        <taxon>Eukaryota</taxon>
        <taxon>Metazoa</taxon>
        <taxon>Ecdysozoa</taxon>
        <taxon>Arthropoda</taxon>
        <taxon>Chelicerata</taxon>
        <taxon>Arachnida</taxon>
        <taxon>Araneae</taxon>
        <taxon>Araneomorphae</taxon>
        <taxon>Entelegynae</taxon>
        <taxon>Araneoidea</taxon>
        <taxon>Araneidae</taxon>
        <taxon>Araneus</taxon>
    </lineage>
</organism>
<comment type="caution">
    <text evidence="1">The sequence shown here is derived from an EMBL/GenBank/DDBJ whole genome shotgun (WGS) entry which is preliminary data.</text>
</comment>
<evidence type="ECO:0000313" key="2">
    <source>
        <dbReference type="Proteomes" id="UP000499080"/>
    </source>
</evidence>
<name>A0A4Y2PSJ2_ARAVE</name>
<protein>
    <submittedName>
        <fullName evidence="1">Uncharacterized protein</fullName>
    </submittedName>
</protein>